<evidence type="ECO:0000313" key="2">
    <source>
        <dbReference type="Proteomes" id="UP000241167"/>
    </source>
</evidence>
<dbReference type="Proteomes" id="UP000241167">
    <property type="component" value="Unassembled WGS sequence"/>
</dbReference>
<gene>
    <name evidence="1" type="ORF">C7I55_26405</name>
</gene>
<name>A0A2P7QEI8_9SPHN</name>
<dbReference type="EMBL" id="PXYI01000014">
    <property type="protein sequence ID" value="PSJ36379.1"/>
    <property type="molecule type" value="Genomic_DNA"/>
</dbReference>
<proteinExistence type="predicted"/>
<sequence length="59" mass="6659">MTSLSIADLRRRAHRYRALAATAERGAKTDTLRLMADAYDRAARRLERGPPDIADVFMP</sequence>
<organism evidence="1 2">
    <name type="scientific">Allosphingosinicella deserti</name>
    <dbReference type="NCBI Taxonomy" id="2116704"/>
    <lineage>
        <taxon>Bacteria</taxon>
        <taxon>Pseudomonadati</taxon>
        <taxon>Pseudomonadota</taxon>
        <taxon>Alphaproteobacteria</taxon>
        <taxon>Sphingomonadales</taxon>
        <taxon>Sphingomonadaceae</taxon>
        <taxon>Allosphingosinicella</taxon>
    </lineage>
</organism>
<reference evidence="1 2" key="1">
    <citation type="submission" date="2018-03" db="EMBL/GenBank/DDBJ databases">
        <title>The draft genome of Sphingosinicella sp. GL-C-18.</title>
        <authorList>
            <person name="Liu L."/>
            <person name="Li L."/>
            <person name="Liang L."/>
            <person name="Zhang X."/>
            <person name="Wang T."/>
        </authorList>
    </citation>
    <scope>NUCLEOTIDE SEQUENCE [LARGE SCALE GENOMIC DNA]</scope>
    <source>
        <strain evidence="1 2">GL-C-18</strain>
    </source>
</reference>
<accession>A0A2P7QEI8</accession>
<evidence type="ECO:0000313" key="1">
    <source>
        <dbReference type="EMBL" id="PSJ36379.1"/>
    </source>
</evidence>
<protein>
    <submittedName>
        <fullName evidence="1">Uncharacterized protein</fullName>
    </submittedName>
</protein>
<keyword evidence="2" id="KW-1185">Reference proteome</keyword>
<dbReference type="RefSeq" id="WP_106516053.1">
    <property type="nucleotide sequence ID" value="NZ_PXYI01000014.1"/>
</dbReference>
<dbReference type="AlphaFoldDB" id="A0A2P7QEI8"/>
<comment type="caution">
    <text evidence="1">The sequence shown here is derived from an EMBL/GenBank/DDBJ whole genome shotgun (WGS) entry which is preliminary data.</text>
</comment>